<dbReference type="GeneID" id="30679655"/>
<dbReference type="STRING" id="940295.EYM_01205"/>
<dbReference type="RefSeq" id="WP_075049297.1">
    <property type="nucleotide sequence ID" value="NZ_CP006867.1"/>
</dbReference>
<sequence length="65" mass="7368">MERLPAGVLYLGPWSGNEKVSLGNTLFFRNLSRLIRDAIIKTGVNETFGKHLFLESTEKEFRVGL</sequence>
<proteinExistence type="predicted"/>
<dbReference type="Proteomes" id="UP000060778">
    <property type="component" value="Chromosome"/>
</dbReference>
<dbReference type="KEGG" id="iis:EYM_01205"/>
<reference evidence="1 2" key="1">
    <citation type="submission" date="2013-11" db="EMBL/GenBank/DDBJ databases">
        <title>Comparative genomics of Ignicoccus.</title>
        <authorList>
            <person name="Podar M."/>
        </authorList>
    </citation>
    <scope>NUCLEOTIDE SEQUENCE [LARGE SCALE GENOMIC DNA]</scope>
    <source>
        <strain evidence="1 2">DSM 13165</strain>
    </source>
</reference>
<protein>
    <submittedName>
        <fullName evidence="1">Uncharacterized protein</fullName>
    </submittedName>
</protein>
<keyword evidence="2" id="KW-1185">Reference proteome</keyword>
<gene>
    <name evidence="1" type="ORF">EYM_01205</name>
</gene>
<accession>A0A0U3G1I7</accession>
<name>A0A0U3G1I7_9CREN</name>
<dbReference type="AlphaFoldDB" id="A0A0U3G1I7"/>
<dbReference type="PATRIC" id="fig|940295.4.peg.233"/>
<evidence type="ECO:0000313" key="2">
    <source>
        <dbReference type="Proteomes" id="UP000060778"/>
    </source>
</evidence>
<organism evidence="1 2">
    <name type="scientific">Ignicoccus islandicus DSM 13165</name>
    <dbReference type="NCBI Taxonomy" id="940295"/>
    <lineage>
        <taxon>Archaea</taxon>
        <taxon>Thermoproteota</taxon>
        <taxon>Thermoprotei</taxon>
        <taxon>Desulfurococcales</taxon>
        <taxon>Desulfurococcaceae</taxon>
        <taxon>Ignicoccus</taxon>
    </lineage>
</organism>
<dbReference type="EMBL" id="CP006867">
    <property type="protein sequence ID" value="ALU12188.1"/>
    <property type="molecule type" value="Genomic_DNA"/>
</dbReference>
<evidence type="ECO:0000313" key="1">
    <source>
        <dbReference type="EMBL" id="ALU12188.1"/>
    </source>
</evidence>